<dbReference type="PANTHER" id="PTHR48098">
    <property type="entry name" value="ENTEROCHELIN ESTERASE-RELATED"/>
    <property type="match status" value="1"/>
</dbReference>
<protein>
    <submittedName>
        <fullName evidence="2">1,4-beta-xylanase</fullName>
    </submittedName>
</protein>
<name>A0ABX5D1K5_LACPE</name>
<dbReference type="Gene3D" id="3.40.50.1820">
    <property type="entry name" value="alpha/beta hydrolase"/>
    <property type="match status" value="1"/>
</dbReference>
<dbReference type="SUPFAM" id="SSF53474">
    <property type="entry name" value="alpha/beta-Hydrolases"/>
    <property type="match status" value="1"/>
</dbReference>
<evidence type="ECO:0000313" key="3">
    <source>
        <dbReference type="Proteomes" id="UP000238378"/>
    </source>
</evidence>
<feature type="compositionally biased region" description="Polar residues" evidence="1">
    <location>
        <begin position="9"/>
        <end position="21"/>
    </location>
</feature>
<evidence type="ECO:0000313" key="2">
    <source>
        <dbReference type="EMBL" id="PRO95390.1"/>
    </source>
</evidence>
<dbReference type="InterPro" id="IPR000801">
    <property type="entry name" value="Esterase-like"/>
</dbReference>
<dbReference type="Pfam" id="PF00756">
    <property type="entry name" value="Esterase"/>
    <property type="match status" value="1"/>
</dbReference>
<feature type="region of interest" description="Disordered" evidence="1">
    <location>
        <begin position="1"/>
        <end position="37"/>
    </location>
</feature>
<dbReference type="EMBL" id="PVOB01000062">
    <property type="protein sequence ID" value="PRO95390.1"/>
    <property type="molecule type" value="Genomic_DNA"/>
</dbReference>
<dbReference type="InterPro" id="IPR050583">
    <property type="entry name" value="Mycobacterial_A85_antigen"/>
</dbReference>
<gene>
    <name evidence="2" type="ORF">C6Y08_04915</name>
</gene>
<proteinExistence type="predicted"/>
<organism evidence="2 3">
    <name type="scientific">Lactiplantibacillus pentosus</name>
    <name type="common">Lactobacillus pentosus</name>
    <dbReference type="NCBI Taxonomy" id="1589"/>
    <lineage>
        <taxon>Bacteria</taxon>
        <taxon>Bacillati</taxon>
        <taxon>Bacillota</taxon>
        <taxon>Bacilli</taxon>
        <taxon>Lactobacillales</taxon>
        <taxon>Lactobacillaceae</taxon>
        <taxon>Lactiplantibacillus</taxon>
    </lineage>
</organism>
<accession>A0ABX5D1K5</accession>
<comment type="caution">
    <text evidence="2">The sequence shown here is derived from an EMBL/GenBank/DDBJ whole genome shotgun (WGS) entry which is preliminary data.</text>
</comment>
<evidence type="ECO:0000256" key="1">
    <source>
        <dbReference type="SAM" id="MobiDB-lite"/>
    </source>
</evidence>
<reference evidence="2 3" key="1">
    <citation type="submission" date="2018-03" db="EMBL/GenBank/DDBJ databases">
        <title>Draft Genome Sequences of six Lactobacillus pentosus Strains Isolated from Brines of Traditionally Fermented Spanish-Style Green Table Olives.</title>
        <authorList>
            <person name="Calero-Delgado B."/>
            <person name="Martin-Platero A.M."/>
            <person name="Perez-Pulido A.J."/>
            <person name="Benitez-Cabello A."/>
            <person name="Casimiro-Soriguer C.S."/>
            <person name="Martinez-Bueno M."/>
            <person name="Arroyo-Lopez F.N."/>
            <person name="Rodriguez-Gomez F."/>
            <person name="Bautista-Gallego J."/>
            <person name="Garrido-Fernandez A."/>
            <person name="Jimenez-Diaz R."/>
        </authorList>
    </citation>
    <scope>NUCLEOTIDE SEQUENCE [LARGE SCALE GENOMIC DNA]</scope>
    <source>
        <strain evidence="2 3">IG2</strain>
    </source>
</reference>
<keyword evidence="3" id="KW-1185">Reference proteome</keyword>
<dbReference type="InterPro" id="IPR029058">
    <property type="entry name" value="AB_hydrolase_fold"/>
</dbReference>
<dbReference type="Proteomes" id="UP000238378">
    <property type="component" value="Unassembled WGS sequence"/>
</dbReference>
<sequence length="325" mass="36781">MIMPRRDNMQVSSSRSDNPTKTHAKNSERSLQMEKVPPRYRQLAAASTRGKVERLTYQGTYENKAYAKDAFVYLPAGYSKNPTKRYDIVYLMHGWSMHSDDFLGGVGTTQKSPFKRMLDHAIAEKRIKPLIVVTPTYYPDRSFVPNSWDGDAPLNLRFATHELPNDLVPAVEQRYRTYATSTHLKELRATRNHRAFAGFSMGAITTWYVFEHELNLFKYFMPMAGDSWTVEENGGLTAPAKTANKLAAQVARTDYKANDYMISASVGSDDGTSGQMSPLIAELRKHSQQFTDRNLLYRTDQGGGHDLDSCVNQAYNSLPLFFSKS</sequence>